<dbReference type="RefSeq" id="WP_193157896.1">
    <property type="nucleotide sequence ID" value="NZ_CP065217.1"/>
</dbReference>
<accession>A0AAJ4I8X5</accession>
<reference evidence="1 2" key="1">
    <citation type="submission" date="2020-11" db="EMBL/GenBank/DDBJ databases">
        <title>Complete and Circularized Genome Assembly of a human isolate of Vibrio navarrensis biotype pommerensis with MiSeq and MinION Sequence Data.</title>
        <authorList>
            <person name="Schwartz K."/>
            <person name="Borowiak M."/>
            <person name="Deneke C."/>
            <person name="Balau V."/>
            <person name="Metelmann C."/>
            <person name="Strauch E."/>
        </authorList>
    </citation>
    <scope>NUCLEOTIDE SEQUENCE [LARGE SCALE GENOMIC DNA]</scope>
    <source>
        <strain evidence="1 2">20-VB00237</strain>
    </source>
</reference>
<gene>
    <name evidence="1" type="ORF">I3X05_10435</name>
</gene>
<sequence>MLEQRFIFTKPMPFIAYRHFDRLMADINGLMKSQTHTDMLRLTLCLVASNGQITVAGFTTFAKLAERKDVAVHFQLPSIVDAYNLRGIPEHDHNVTFTLLGIELLSGSIEAITDLITTYEGKMCFMNFSSDITQRAMSPDSFEHWKKNEVSTLALTDATLRPAQVDVDELSLPQLARSVLDIFDTDS</sequence>
<organism evidence="1 2">
    <name type="scientific">Vibrio navarrensis</name>
    <dbReference type="NCBI Taxonomy" id="29495"/>
    <lineage>
        <taxon>Bacteria</taxon>
        <taxon>Pseudomonadati</taxon>
        <taxon>Pseudomonadota</taxon>
        <taxon>Gammaproteobacteria</taxon>
        <taxon>Vibrionales</taxon>
        <taxon>Vibrionaceae</taxon>
        <taxon>Vibrio</taxon>
    </lineage>
</organism>
<proteinExistence type="predicted"/>
<evidence type="ECO:0000313" key="1">
    <source>
        <dbReference type="EMBL" id="QPL52436.1"/>
    </source>
</evidence>
<dbReference type="AlphaFoldDB" id="A0AAJ4I8X5"/>
<dbReference type="EMBL" id="CP065217">
    <property type="protein sequence ID" value="QPL52436.1"/>
    <property type="molecule type" value="Genomic_DNA"/>
</dbReference>
<protein>
    <submittedName>
        <fullName evidence="1">Uncharacterized protein</fullName>
    </submittedName>
</protein>
<evidence type="ECO:0000313" key="2">
    <source>
        <dbReference type="Proteomes" id="UP000594435"/>
    </source>
</evidence>
<name>A0AAJ4I8X5_9VIBR</name>
<dbReference type="Proteomes" id="UP000594435">
    <property type="component" value="Chromosome 1"/>
</dbReference>